<proteinExistence type="predicted"/>
<feature type="region of interest" description="Disordered" evidence="2">
    <location>
        <begin position="509"/>
        <end position="528"/>
    </location>
</feature>
<feature type="region of interest" description="Disordered" evidence="2">
    <location>
        <begin position="1"/>
        <end position="31"/>
    </location>
</feature>
<protein>
    <recommendedName>
        <fullName evidence="3">Nephrocystin 3-like N-terminal domain-containing protein</fullName>
    </recommendedName>
</protein>
<dbReference type="Pfam" id="PF24883">
    <property type="entry name" value="NPHP3_N"/>
    <property type="match status" value="1"/>
</dbReference>
<keyword evidence="1" id="KW-0677">Repeat</keyword>
<comment type="caution">
    <text evidence="4">The sequence shown here is derived from an EMBL/GenBank/DDBJ whole genome shotgun (WGS) entry which is preliminary data.</text>
</comment>
<evidence type="ECO:0000256" key="2">
    <source>
        <dbReference type="SAM" id="MobiDB-lite"/>
    </source>
</evidence>
<sequence length="578" mass="65450">MRLLEDRRIPGAEVDSSARYPPPKCHPSTREDLRSRITKWLMDNNRGRNILCLLGPAGIGKSAIAQTIAEQCKRTGRLGAAFFFSRPNHRDDPTRVIPTLAHQIAVQHTDYRRVITQRLADDSTILEKDMRTQFRELIIEPFKIISSCNPSILRRPLLITLDGLDECDGEEAQCEFIDLINEYVRLTKKSPLIWMVCSRPEWHLEAVLSDVDYVVEYHREVLKVNDAQSKKDVLRVLRDGFNDIQRQYRDVLDEPWPSETQLRQLAVASSGLFIFALTLLKFIADKTCGNPNAQLALILRLINNPWTPITPIATNPFHTLDFLYKQILSSIPADTLGTTKRILGLCVYYPDHNMSALALANFLGLDKGTFYAAIRRLHSVLDIPTASKAHSCSIQFHHASFREFLENPSRSGVFTITEEEVHRDFAIPCIQWCNYDITSNCQLNDRCRTEAPGLTWILQDRHEELYKEIGKFSKQACWEMCRRMSKRGVPVSNFSISHPGMRTLFSLSTGSAPSTLPPSEASQNHHPTTPYSHATALYSVGGAHPLALSAPSQHTFCLAQQSSPIQAFLITQLFKTLI</sequence>
<dbReference type="InterPro" id="IPR056884">
    <property type="entry name" value="NPHP3-like_N"/>
</dbReference>
<dbReference type="Gene3D" id="3.40.50.300">
    <property type="entry name" value="P-loop containing nucleotide triphosphate hydrolases"/>
    <property type="match status" value="1"/>
</dbReference>
<evidence type="ECO:0000313" key="5">
    <source>
        <dbReference type="Proteomes" id="UP000807342"/>
    </source>
</evidence>
<evidence type="ECO:0000259" key="3">
    <source>
        <dbReference type="Pfam" id="PF24883"/>
    </source>
</evidence>
<dbReference type="OrthoDB" id="3018344at2759"/>
<name>A0A9P5X2N9_9AGAR</name>
<dbReference type="PANTHER" id="PTHR10039:SF17">
    <property type="entry name" value="FUNGAL STAND N-TERMINAL GOODBYE DOMAIN-CONTAINING PROTEIN-RELATED"/>
    <property type="match status" value="1"/>
</dbReference>
<gene>
    <name evidence="4" type="ORF">P691DRAFT_408481</name>
</gene>
<accession>A0A9P5X2N9</accession>
<dbReference type="PANTHER" id="PTHR10039">
    <property type="entry name" value="AMELOGENIN"/>
    <property type="match status" value="1"/>
</dbReference>
<keyword evidence="5" id="KW-1185">Reference proteome</keyword>
<reference evidence="4" key="1">
    <citation type="submission" date="2020-11" db="EMBL/GenBank/DDBJ databases">
        <authorList>
            <consortium name="DOE Joint Genome Institute"/>
            <person name="Ahrendt S."/>
            <person name="Riley R."/>
            <person name="Andreopoulos W."/>
            <person name="Labutti K."/>
            <person name="Pangilinan J."/>
            <person name="Ruiz-Duenas F.J."/>
            <person name="Barrasa J.M."/>
            <person name="Sanchez-Garcia M."/>
            <person name="Camarero S."/>
            <person name="Miyauchi S."/>
            <person name="Serrano A."/>
            <person name="Linde D."/>
            <person name="Babiker R."/>
            <person name="Drula E."/>
            <person name="Ayuso-Fernandez I."/>
            <person name="Pacheco R."/>
            <person name="Padilla G."/>
            <person name="Ferreira P."/>
            <person name="Barriuso J."/>
            <person name="Kellner H."/>
            <person name="Castanera R."/>
            <person name="Alfaro M."/>
            <person name="Ramirez L."/>
            <person name="Pisabarro A.G."/>
            <person name="Kuo A."/>
            <person name="Tritt A."/>
            <person name="Lipzen A."/>
            <person name="He G."/>
            <person name="Yan M."/>
            <person name="Ng V."/>
            <person name="Cullen D."/>
            <person name="Martin F."/>
            <person name="Rosso M.-N."/>
            <person name="Henrissat B."/>
            <person name="Hibbett D."/>
            <person name="Martinez A.T."/>
            <person name="Grigoriev I.V."/>
        </authorList>
    </citation>
    <scope>NUCLEOTIDE SEQUENCE</scope>
    <source>
        <strain evidence="4">MF-IS2</strain>
    </source>
</reference>
<dbReference type="Proteomes" id="UP000807342">
    <property type="component" value="Unassembled WGS sequence"/>
</dbReference>
<feature type="compositionally biased region" description="Basic and acidic residues" evidence="2">
    <location>
        <begin position="1"/>
        <end position="10"/>
    </location>
</feature>
<evidence type="ECO:0000256" key="1">
    <source>
        <dbReference type="ARBA" id="ARBA00022737"/>
    </source>
</evidence>
<dbReference type="SUPFAM" id="SSF52540">
    <property type="entry name" value="P-loop containing nucleoside triphosphate hydrolases"/>
    <property type="match status" value="1"/>
</dbReference>
<dbReference type="AlphaFoldDB" id="A0A9P5X2N9"/>
<evidence type="ECO:0000313" key="4">
    <source>
        <dbReference type="EMBL" id="KAF9443494.1"/>
    </source>
</evidence>
<organism evidence="4 5">
    <name type="scientific">Macrolepiota fuliginosa MF-IS2</name>
    <dbReference type="NCBI Taxonomy" id="1400762"/>
    <lineage>
        <taxon>Eukaryota</taxon>
        <taxon>Fungi</taxon>
        <taxon>Dikarya</taxon>
        <taxon>Basidiomycota</taxon>
        <taxon>Agaricomycotina</taxon>
        <taxon>Agaricomycetes</taxon>
        <taxon>Agaricomycetidae</taxon>
        <taxon>Agaricales</taxon>
        <taxon>Agaricineae</taxon>
        <taxon>Agaricaceae</taxon>
        <taxon>Macrolepiota</taxon>
    </lineage>
</organism>
<feature type="domain" description="Nephrocystin 3-like N-terminal" evidence="3">
    <location>
        <begin position="36"/>
        <end position="199"/>
    </location>
</feature>
<dbReference type="InterPro" id="IPR027417">
    <property type="entry name" value="P-loop_NTPase"/>
</dbReference>
<dbReference type="EMBL" id="MU151468">
    <property type="protein sequence ID" value="KAF9443494.1"/>
    <property type="molecule type" value="Genomic_DNA"/>
</dbReference>